<feature type="transmembrane region" description="Helical" evidence="1">
    <location>
        <begin position="135"/>
        <end position="155"/>
    </location>
</feature>
<protein>
    <submittedName>
        <fullName evidence="2">Uncharacterized protein</fullName>
    </submittedName>
</protein>
<proteinExistence type="predicted"/>
<sequence>MMQRRTIKSYPFILMIGIALLLTGLTNDAMAYGLTVNPDTLSINGTATAELCAGTTSLTITSVELVDPTGASHSSSVNVGTTLNAGDCVTWNIPDDFSSTTLNAIGTWVLRINTNPGNQFTDEFNVSIFVVPESILGAIAVASASLITFAGYTLIGRIRRHHK</sequence>
<keyword evidence="3" id="KW-1185">Reference proteome</keyword>
<organism evidence="2 3">
    <name type="scientific">Candidatus Nitrosocaldus cavascurensis</name>
    <dbReference type="NCBI Taxonomy" id="2058097"/>
    <lineage>
        <taxon>Archaea</taxon>
        <taxon>Nitrososphaerota</taxon>
        <taxon>Nitrososphaeria</taxon>
        <taxon>Candidatus Nitrosocaldales</taxon>
        <taxon>Candidatus Nitrosocaldaceae</taxon>
        <taxon>Candidatus Nitrosocaldus</taxon>
    </lineage>
</organism>
<dbReference type="KEGG" id="ncv:NCAV_0719"/>
<keyword evidence="1" id="KW-0472">Membrane</keyword>
<evidence type="ECO:0000313" key="2">
    <source>
        <dbReference type="EMBL" id="SPC33900.1"/>
    </source>
</evidence>
<evidence type="ECO:0000313" key="3">
    <source>
        <dbReference type="Proteomes" id="UP000236248"/>
    </source>
</evidence>
<dbReference type="Proteomes" id="UP000236248">
    <property type="component" value="Chromosome NCAV"/>
</dbReference>
<keyword evidence="1" id="KW-0812">Transmembrane</keyword>
<gene>
    <name evidence="2" type="ORF">NCAV_0719</name>
</gene>
<keyword evidence="1" id="KW-1133">Transmembrane helix</keyword>
<accession>A0A2K5AQI5</accession>
<dbReference type="AlphaFoldDB" id="A0A2K5AQI5"/>
<dbReference type="EMBL" id="LT981265">
    <property type="protein sequence ID" value="SPC33900.1"/>
    <property type="molecule type" value="Genomic_DNA"/>
</dbReference>
<evidence type="ECO:0000256" key="1">
    <source>
        <dbReference type="SAM" id="Phobius"/>
    </source>
</evidence>
<reference evidence="3" key="1">
    <citation type="submission" date="2018-01" db="EMBL/GenBank/DDBJ databases">
        <authorList>
            <person name="Kerou L M."/>
        </authorList>
    </citation>
    <scope>NUCLEOTIDE SEQUENCE [LARGE SCALE GENOMIC DNA]</scope>
    <source>
        <strain evidence="3">SCU2</strain>
    </source>
</reference>
<name>A0A2K5AQI5_9ARCH</name>